<proteinExistence type="predicted"/>
<evidence type="ECO:0000313" key="2">
    <source>
        <dbReference type="Proteomes" id="UP000242849"/>
    </source>
</evidence>
<evidence type="ECO:0000313" key="1">
    <source>
        <dbReference type="EMBL" id="SED56380.1"/>
    </source>
</evidence>
<gene>
    <name evidence="1" type="ORF">SAMN05421553_2887</name>
</gene>
<keyword evidence="2" id="KW-1185">Reference proteome</keyword>
<dbReference type="AlphaFoldDB" id="A0A1H5BQU9"/>
<reference evidence="2" key="1">
    <citation type="submission" date="2016-10" db="EMBL/GenBank/DDBJ databases">
        <authorList>
            <person name="Varghese N."/>
            <person name="Submissions S."/>
        </authorList>
    </citation>
    <scope>NUCLEOTIDE SEQUENCE [LARGE SCALE GENOMIC DNA]</scope>
    <source>
        <strain evidence="2">DSM 12111</strain>
    </source>
</reference>
<name>A0A1H5BQU9_PSEAG</name>
<dbReference type="STRING" id="53406.SAMN05421553_2887"/>
<organism evidence="1 2">
    <name type="scientific">Pseudomonas anguilliseptica</name>
    <dbReference type="NCBI Taxonomy" id="53406"/>
    <lineage>
        <taxon>Bacteria</taxon>
        <taxon>Pseudomonadati</taxon>
        <taxon>Pseudomonadota</taxon>
        <taxon>Gammaproteobacteria</taxon>
        <taxon>Pseudomonadales</taxon>
        <taxon>Pseudomonadaceae</taxon>
        <taxon>Pseudomonas</taxon>
    </lineage>
</organism>
<protein>
    <submittedName>
        <fullName evidence="1">Uncharacterized protein</fullName>
    </submittedName>
</protein>
<sequence>MTMKTTKSLLQTGALTLSLLASELSVKFVNPMPSQYTARSIVMN</sequence>
<dbReference type="EMBL" id="FNSC01000001">
    <property type="protein sequence ID" value="SED56380.1"/>
    <property type="molecule type" value="Genomic_DNA"/>
</dbReference>
<dbReference type="Proteomes" id="UP000242849">
    <property type="component" value="Unassembled WGS sequence"/>
</dbReference>
<accession>A0A1H5BQU9</accession>